<dbReference type="Pfam" id="PF00593">
    <property type="entry name" value="TonB_dep_Rec_b-barrel"/>
    <property type="match status" value="1"/>
</dbReference>
<evidence type="ECO:0000256" key="4">
    <source>
        <dbReference type="ARBA" id="ARBA00022496"/>
    </source>
</evidence>
<comment type="similarity">
    <text evidence="11 12">Belongs to the TonB-dependent receptor family.</text>
</comment>
<evidence type="ECO:0000256" key="9">
    <source>
        <dbReference type="ARBA" id="ARBA00023136"/>
    </source>
</evidence>
<feature type="signal peptide" evidence="14">
    <location>
        <begin position="1"/>
        <end position="22"/>
    </location>
</feature>
<dbReference type="PANTHER" id="PTHR32552:SF81">
    <property type="entry name" value="TONB-DEPENDENT OUTER MEMBRANE RECEPTOR"/>
    <property type="match status" value="1"/>
</dbReference>
<dbReference type="Gene3D" id="2.40.170.20">
    <property type="entry name" value="TonB-dependent receptor, beta-barrel domain"/>
    <property type="match status" value="1"/>
</dbReference>
<evidence type="ECO:0000256" key="3">
    <source>
        <dbReference type="ARBA" id="ARBA00022452"/>
    </source>
</evidence>
<dbReference type="GO" id="GO:0009279">
    <property type="term" value="C:cell outer membrane"/>
    <property type="evidence" value="ECO:0007669"/>
    <property type="project" value="UniProtKB-SubCell"/>
</dbReference>
<evidence type="ECO:0000256" key="10">
    <source>
        <dbReference type="ARBA" id="ARBA00023237"/>
    </source>
</evidence>
<evidence type="ECO:0000256" key="7">
    <source>
        <dbReference type="ARBA" id="ARBA00023065"/>
    </source>
</evidence>
<keyword evidence="3 11" id="KW-1134">Transmembrane beta strand</keyword>
<protein>
    <submittedName>
        <fullName evidence="17">Iron complex outermembrane receptor protein</fullName>
    </submittedName>
</protein>
<keyword evidence="5 11" id="KW-0812">Transmembrane</keyword>
<keyword evidence="2 11" id="KW-0813">Transport</keyword>
<dbReference type="Pfam" id="PF07715">
    <property type="entry name" value="Plug"/>
    <property type="match status" value="1"/>
</dbReference>
<keyword evidence="18" id="KW-1185">Reference proteome</keyword>
<gene>
    <name evidence="17" type="ORF">C8D93_1022</name>
</gene>
<sequence>MKAKAVHAVAMGLCAFAMKAPAQDGATYGDLDSLLASDWAAETESQEAPASQTAPAAGTSPEAAEVQDEGSSPSSDAEAEASAEVYSTIPASDPEPVEESAGRRPSASRLVEEIIVTAQKREEYLQDVPIMINAFSGEKLDAFGVENTADLQRITPGLSYTYTYGYSVIYMRGVGTDAFLPNADPSVATYIDGVNITPSQGKQDTIGPVERVEVLKGPQGTLFGRNATGGAINIVTADPPDEFLGSVKAEFGNYNSRKYQAYFGTPITSWLGATLALYKEDQDLYGRNEVYGEPGPMRNDYVEGGRLKLKMYATDNLSLTVTAALNEQFNSNSLSQENTRPAPIFDAGVEPDPNDPDRVWHNNYLGGNDTSNALYAATLEWLTDFADIKFIFSDNKADVDEAMMDYDSTETAQATFYSNDQYNYQRTYELQFVSNSASPFSNWLQWVGGLYRLEGEGGFGALYFTVNAAGFGSNVIGLPRVLNQLGSLLGASNLGYTVGQLINASNDVVLGNGGLLITESDAVYLQGTVSPTDWLDVTLGARYQVETRGLTNSYLDVVLPTAGSPPNDYFDRHDTSQNLRVRNFEAPDLEDKTLSPKLAIQIRPSDNIQYFASAQRAFKSPTYNIVNFFTNPDAVERETATAYEIGFKSDLLDGTLRLNAAAFYTQIDGLLTAIVSLGSGGIVTFRNAGEAEIKGVEFDMLWQPMPSMNPGLAISAGATWLRGIYTDYRDGVGYDDDTGLYFGDDSLYGGPARDFTGNDIVRTPDLTANISLNQAISVGRGSFEIGVDYYYNSGFNTTPQNSPHYEQPAYDLWSGRLSYFYDPMGIQLTGFIDNALDEQYIQAMLQQDFGRTVTLAPPRTYGLRVKWSF</sequence>
<evidence type="ECO:0000256" key="8">
    <source>
        <dbReference type="ARBA" id="ARBA00023077"/>
    </source>
</evidence>
<evidence type="ECO:0000313" key="18">
    <source>
        <dbReference type="Proteomes" id="UP000248330"/>
    </source>
</evidence>
<proteinExistence type="inferred from homology"/>
<feature type="domain" description="TonB-dependent receptor plug" evidence="16">
    <location>
        <begin position="126"/>
        <end position="231"/>
    </location>
</feature>
<dbReference type="Proteomes" id="UP000248330">
    <property type="component" value="Unassembled WGS sequence"/>
</dbReference>
<organism evidence="17 18">
    <name type="scientific">Sinimarinibacterium flocculans</name>
    <dbReference type="NCBI Taxonomy" id="985250"/>
    <lineage>
        <taxon>Bacteria</taxon>
        <taxon>Pseudomonadati</taxon>
        <taxon>Pseudomonadota</taxon>
        <taxon>Gammaproteobacteria</taxon>
        <taxon>Nevskiales</taxon>
        <taxon>Nevskiaceae</taxon>
        <taxon>Sinimarinibacterium</taxon>
    </lineage>
</organism>
<comment type="caution">
    <text evidence="17">The sequence shown here is derived from an EMBL/GenBank/DDBJ whole genome shotgun (WGS) entry which is preliminary data.</text>
</comment>
<evidence type="ECO:0000313" key="17">
    <source>
        <dbReference type="EMBL" id="PXV70150.1"/>
    </source>
</evidence>
<evidence type="ECO:0000256" key="1">
    <source>
        <dbReference type="ARBA" id="ARBA00004571"/>
    </source>
</evidence>
<dbReference type="EMBL" id="QICN01000002">
    <property type="protein sequence ID" value="PXV70150.1"/>
    <property type="molecule type" value="Genomic_DNA"/>
</dbReference>
<dbReference type="InterPro" id="IPR039426">
    <property type="entry name" value="TonB-dep_rcpt-like"/>
</dbReference>
<feature type="chain" id="PRO_5016392270" evidence="14">
    <location>
        <begin position="23"/>
        <end position="869"/>
    </location>
</feature>
<evidence type="ECO:0000256" key="11">
    <source>
        <dbReference type="PROSITE-ProRule" id="PRU01360"/>
    </source>
</evidence>
<keyword evidence="6" id="KW-0408">Iron</keyword>
<evidence type="ECO:0000256" key="2">
    <source>
        <dbReference type="ARBA" id="ARBA00022448"/>
    </source>
</evidence>
<dbReference type="SUPFAM" id="SSF56935">
    <property type="entry name" value="Porins"/>
    <property type="match status" value="1"/>
</dbReference>
<evidence type="ECO:0000259" key="16">
    <source>
        <dbReference type="Pfam" id="PF07715"/>
    </source>
</evidence>
<feature type="compositionally biased region" description="Low complexity" evidence="13">
    <location>
        <begin position="69"/>
        <end position="84"/>
    </location>
</feature>
<evidence type="ECO:0000256" key="6">
    <source>
        <dbReference type="ARBA" id="ARBA00023004"/>
    </source>
</evidence>
<evidence type="ECO:0000259" key="15">
    <source>
        <dbReference type="Pfam" id="PF00593"/>
    </source>
</evidence>
<evidence type="ECO:0000256" key="14">
    <source>
        <dbReference type="SAM" id="SignalP"/>
    </source>
</evidence>
<dbReference type="PROSITE" id="PS52016">
    <property type="entry name" value="TONB_DEPENDENT_REC_3"/>
    <property type="match status" value="1"/>
</dbReference>
<evidence type="ECO:0000256" key="5">
    <source>
        <dbReference type="ARBA" id="ARBA00022692"/>
    </source>
</evidence>
<keyword evidence="14" id="KW-0732">Signal</keyword>
<evidence type="ECO:0000256" key="12">
    <source>
        <dbReference type="RuleBase" id="RU003357"/>
    </source>
</evidence>
<reference evidence="17 18" key="1">
    <citation type="submission" date="2018-04" db="EMBL/GenBank/DDBJ databases">
        <title>Genomic Encyclopedia of Type Strains, Phase IV (KMG-IV): sequencing the most valuable type-strain genomes for metagenomic binning, comparative biology and taxonomic classification.</title>
        <authorList>
            <person name="Goeker M."/>
        </authorList>
    </citation>
    <scope>NUCLEOTIDE SEQUENCE [LARGE SCALE GENOMIC DNA]</scope>
    <source>
        <strain evidence="17 18">DSM 104150</strain>
    </source>
</reference>
<feature type="domain" description="TonB-dependent receptor-like beta-barrel" evidence="15">
    <location>
        <begin position="339"/>
        <end position="834"/>
    </location>
</feature>
<dbReference type="InterPro" id="IPR012910">
    <property type="entry name" value="Plug_dom"/>
</dbReference>
<feature type="region of interest" description="Disordered" evidence="13">
    <location>
        <begin position="39"/>
        <end position="106"/>
    </location>
</feature>
<keyword evidence="4" id="KW-0410">Iron transport</keyword>
<keyword evidence="10 11" id="KW-0998">Cell outer membrane</keyword>
<keyword evidence="7" id="KW-0406">Ion transport</keyword>
<dbReference type="GO" id="GO:0006826">
    <property type="term" value="P:iron ion transport"/>
    <property type="evidence" value="ECO:0007669"/>
    <property type="project" value="UniProtKB-KW"/>
</dbReference>
<dbReference type="PANTHER" id="PTHR32552">
    <property type="entry name" value="FERRICHROME IRON RECEPTOR-RELATED"/>
    <property type="match status" value="1"/>
</dbReference>
<keyword evidence="9 11" id="KW-0472">Membrane</keyword>
<accession>A0A318ELN7</accession>
<evidence type="ECO:0000256" key="13">
    <source>
        <dbReference type="SAM" id="MobiDB-lite"/>
    </source>
</evidence>
<comment type="subcellular location">
    <subcellularLocation>
        <location evidence="1 11">Cell outer membrane</location>
        <topology evidence="1 11">Multi-pass membrane protein</topology>
    </subcellularLocation>
</comment>
<keyword evidence="8 12" id="KW-0798">TonB box</keyword>
<keyword evidence="17" id="KW-0675">Receptor</keyword>
<dbReference type="InterPro" id="IPR000531">
    <property type="entry name" value="Beta-barrel_TonB"/>
</dbReference>
<dbReference type="AlphaFoldDB" id="A0A318ELN7"/>
<dbReference type="InterPro" id="IPR036942">
    <property type="entry name" value="Beta-barrel_TonB_sf"/>
</dbReference>
<name>A0A318ELN7_9GAMM</name>